<dbReference type="Proteomes" id="UP000199569">
    <property type="component" value="Unassembled WGS sequence"/>
</dbReference>
<dbReference type="OrthoDB" id="7845843at2"/>
<dbReference type="SUPFAM" id="SSF53098">
    <property type="entry name" value="Ribonuclease H-like"/>
    <property type="match status" value="1"/>
</dbReference>
<protein>
    <submittedName>
        <fullName evidence="2">RNase H</fullName>
    </submittedName>
</protein>
<evidence type="ECO:0000259" key="1">
    <source>
        <dbReference type="PROSITE" id="PS50879"/>
    </source>
</evidence>
<dbReference type="PROSITE" id="PS50879">
    <property type="entry name" value="RNASE_H_1"/>
    <property type="match status" value="1"/>
</dbReference>
<evidence type="ECO:0000313" key="2">
    <source>
        <dbReference type="EMBL" id="SCZ13408.1"/>
    </source>
</evidence>
<name>A0A1G5LM87_9HYPH</name>
<organism evidence="2 3">
    <name type="scientific">Microvirga guangxiensis</name>
    <dbReference type="NCBI Taxonomy" id="549386"/>
    <lineage>
        <taxon>Bacteria</taxon>
        <taxon>Pseudomonadati</taxon>
        <taxon>Pseudomonadota</taxon>
        <taxon>Alphaproteobacteria</taxon>
        <taxon>Hyphomicrobiales</taxon>
        <taxon>Methylobacteriaceae</taxon>
        <taxon>Microvirga</taxon>
    </lineage>
</organism>
<keyword evidence="3" id="KW-1185">Reference proteome</keyword>
<dbReference type="InterPro" id="IPR012337">
    <property type="entry name" value="RNaseH-like_sf"/>
</dbReference>
<dbReference type="EMBL" id="FMVJ01000021">
    <property type="protein sequence ID" value="SCZ13408.1"/>
    <property type="molecule type" value="Genomic_DNA"/>
</dbReference>
<accession>A0A1G5LM87</accession>
<dbReference type="Gene3D" id="3.30.420.10">
    <property type="entry name" value="Ribonuclease H-like superfamily/Ribonuclease H"/>
    <property type="match status" value="1"/>
</dbReference>
<reference evidence="3" key="1">
    <citation type="submission" date="2016-10" db="EMBL/GenBank/DDBJ databases">
        <authorList>
            <person name="Varghese N."/>
            <person name="Submissions S."/>
        </authorList>
    </citation>
    <scope>NUCLEOTIDE SEQUENCE [LARGE SCALE GENOMIC DNA]</scope>
    <source>
        <strain evidence="3">CGMCC 1.7666</strain>
    </source>
</reference>
<dbReference type="InterPro" id="IPR002156">
    <property type="entry name" value="RNaseH_domain"/>
</dbReference>
<dbReference type="InterPro" id="IPR036397">
    <property type="entry name" value="RNaseH_sf"/>
</dbReference>
<dbReference type="Pfam" id="PF00075">
    <property type="entry name" value="RNase_H"/>
    <property type="match status" value="1"/>
</dbReference>
<dbReference type="GO" id="GO:0004523">
    <property type="term" value="F:RNA-DNA hybrid ribonuclease activity"/>
    <property type="evidence" value="ECO:0007669"/>
    <property type="project" value="InterPro"/>
</dbReference>
<evidence type="ECO:0000313" key="3">
    <source>
        <dbReference type="Proteomes" id="UP000199569"/>
    </source>
</evidence>
<dbReference type="STRING" id="549386.SAMN02927923_04443"/>
<dbReference type="RefSeq" id="WP_091139633.1">
    <property type="nucleotide sequence ID" value="NZ_FMVJ01000021.1"/>
</dbReference>
<sequence length="97" mass="10373">MTNGVMILTDCACLGNPYPDGWVAVITIAGGEQVITEQDRITTNNKLEMTAAIKALEAVPQGLPSSPYRQAICHPAGYPTVARLEGEKDCVRLITSL</sequence>
<proteinExistence type="predicted"/>
<dbReference type="GO" id="GO:0003676">
    <property type="term" value="F:nucleic acid binding"/>
    <property type="evidence" value="ECO:0007669"/>
    <property type="project" value="InterPro"/>
</dbReference>
<dbReference type="AlphaFoldDB" id="A0A1G5LM87"/>
<feature type="domain" description="RNase H type-1" evidence="1">
    <location>
        <begin position="1"/>
        <end position="97"/>
    </location>
</feature>
<gene>
    <name evidence="2" type="ORF">SAMN02927923_04443</name>
</gene>